<evidence type="ECO:0000256" key="2">
    <source>
        <dbReference type="ARBA" id="ARBA00003145"/>
    </source>
</evidence>
<dbReference type="GO" id="GO:0004630">
    <property type="term" value="F:phospholipase D activity"/>
    <property type="evidence" value="ECO:0007669"/>
    <property type="project" value="UniProtKB-EC"/>
</dbReference>
<evidence type="ECO:0000313" key="14">
    <source>
        <dbReference type="Proteomes" id="UP000318413"/>
    </source>
</evidence>
<dbReference type="InterPro" id="IPR051406">
    <property type="entry name" value="PLD_domain"/>
</dbReference>
<dbReference type="PANTHER" id="PTHR43856">
    <property type="entry name" value="CARDIOLIPIN HYDROLASE"/>
    <property type="match status" value="1"/>
</dbReference>
<keyword evidence="8" id="KW-0378">Hydrolase</keyword>
<dbReference type="SUPFAM" id="SSF56024">
    <property type="entry name" value="Phospholipase D/nuclease"/>
    <property type="match status" value="2"/>
</dbReference>
<dbReference type="EC" id="3.1.4.4" evidence="5"/>
<dbReference type="InterPro" id="IPR025202">
    <property type="entry name" value="PLD-like_dom"/>
</dbReference>
<dbReference type="CDD" id="cd09172">
    <property type="entry name" value="PLDc_Nuc_like_unchar1_1"/>
    <property type="match status" value="1"/>
</dbReference>
<dbReference type="Gene3D" id="3.30.870.10">
    <property type="entry name" value="Endonuclease Chain A"/>
    <property type="match status" value="2"/>
</dbReference>
<reference evidence="13 14" key="1">
    <citation type="journal article" date="2019" name="Environ. Microbiol.">
        <title>Species interactions and distinct microbial communities in high Arctic permafrost affected cryosols are associated with the CH4 and CO2 gas fluxes.</title>
        <authorList>
            <person name="Altshuler I."/>
            <person name="Hamel J."/>
            <person name="Turney S."/>
            <person name="Magnuson E."/>
            <person name="Levesque R."/>
            <person name="Greer C."/>
            <person name="Whyte L.G."/>
        </authorList>
    </citation>
    <scope>NUCLEOTIDE SEQUENCE [LARGE SCALE GENOMIC DNA]</scope>
    <source>
        <strain evidence="13 14">S5.1</strain>
    </source>
</reference>
<dbReference type="Proteomes" id="UP000318413">
    <property type="component" value="Unassembled WGS sequence"/>
</dbReference>
<keyword evidence="7" id="KW-0964">Secreted</keyword>
<comment type="function">
    <text evidence="2">Could be a virulence factor.</text>
</comment>
<gene>
    <name evidence="13" type="ORF">EAH84_10615</name>
</gene>
<feature type="domain" description="PLD phosphodiesterase" evidence="12">
    <location>
        <begin position="251"/>
        <end position="281"/>
    </location>
</feature>
<organism evidence="13 14">
    <name type="scientific">Sphingomonas oligophenolica</name>
    <dbReference type="NCBI Taxonomy" id="301154"/>
    <lineage>
        <taxon>Bacteria</taxon>
        <taxon>Pseudomonadati</taxon>
        <taxon>Pseudomonadota</taxon>
        <taxon>Alphaproteobacteria</taxon>
        <taxon>Sphingomonadales</taxon>
        <taxon>Sphingomonadaceae</taxon>
        <taxon>Sphingomonas</taxon>
    </lineage>
</organism>
<dbReference type="SMART" id="SM00155">
    <property type="entry name" value="PLDc"/>
    <property type="match status" value="2"/>
</dbReference>
<evidence type="ECO:0000256" key="7">
    <source>
        <dbReference type="ARBA" id="ARBA00022525"/>
    </source>
</evidence>
<dbReference type="GO" id="GO:0016042">
    <property type="term" value="P:lipid catabolic process"/>
    <property type="evidence" value="ECO:0007669"/>
    <property type="project" value="UniProtKB-KW"/>
</dbReference>
<dbReference type="InterPro" id="IPR001736">
    <property type="entry name" value="PLipase_D/transphosphatidylase"/>
</dbReference>
<feature type="domain" description="PLD phosphodiesterase" evidence="12">
    <location>
        <begin position="434"/>
        <end position="465"/>
    </location>
</feature>
<comment type="catalytic activity">
    <reaction evidence="1">
        <text>a 1,2-diacyl-sn-glycero-3-phosphocholine + H2O = a 1,2-diacyl-sn-glycero-3-phosphate + choline + H(+)</text>
        <dbReference type="Rhea" id="RHEA:14445"/>
        <dbReference type="ChEBI" id="CHEBI:15354"/>
        <dbReference type="ChEBI" id="CHEBI:15377"/>
        <dbReference type="ChEBI" id="CHEBI:15378"/>
        <dbReference type="ChEBI" id="CHEBI:57643"/>
        <dbReference type="ChEBI" id="CHEBI:58608"/>
        <dbReference type="EC" id="3.1.4.4"/>
    </reaction>
</comment>
<comment type="caution">
    <text evidence="13">The sequence shown here is derived from an EMBL/GenBank/DDBJ whole genome shotgun (WGS) entry which is preliminary data.</text>
</comment>
<evidence type="ECO:0000256" key="5">
    <source>
        <dbReference type="ARBA" id="ARBA00012027"/>
    </source>
</evidence>
<dbReference type="PANTHER" id="PTHR43856:SF1">
    <property type="entry name" value="MITOCHONDRIAL CARDIOLIPIN HYDROLASE"/>
    <property type="match status" value="1"/>
</dbReference>
<dbReference type="GO" id="GO:0005576">
    <property type="term" value="C:extracellular region"/>
    <property type="evidence" value="ECO:0007669"/>
    <property type="project" value="UniProtKB-SubCell"/>
</dbReference>
<dbReference type="EMBL" id="RCZK01000007">
    <property type="protein sequence ID" value="TPG12219.1"/>
    <property type="molecule type" value="Genomic_DNA"/>
</dbReference>
<evidence type="ECO:0000256" key="11">
    <source>
        <dbReference type="ARBA" id="ARBA00029594"/>
    </source>
</evidence>
<sequence length="544" mass="58980">MVLLAMDWRGGPPPRDFVGFAIEFQPPGYDRFFPVKNRLAFPGQAMPLQPGKPPEQYPSPQAPFQTFRWTHFPRVANTPGDFVYRVTPMFMNSEDVLAAGIAQLATIVLSAETMPGALNIAFTRGYVSSQAFVDKFGGAAGFATLIPPKADEGNDFVPTNPQADAAYEWMGFEARRAILDVLDAAIADHATVEIVAFELNLPEIITRLTAIAANLRIIIDDSGDKGAPGSAESRAAAMLVATGAQIVRQSMASLQHNKMIIVDGATVKRVVFGSTNFSWRGFFVQANNAVIVTGPAIVAQQHNAFESYWTGNAPSFRKSASADWLPLHVARVDAQVSMSPHAIQHRAQRGIAEAIDAAASSVFYSLAFLSQTKGDVRDAIERATNRDDVFVYGISDRAAGLVLTQPDGNPAPVSAASLNEGMPEPFRSESSGGAGVRMHHKFVVIDFNTSAARVYTGSYNFSNPADTKNGENLLVIRNEKVATAYMVEALRIFDSYAFRLAVAKAKQAGSPKVLQLPPTDAATPCWFDKFYAVPIRIRDRILFA</sequence>
<dbReference type="GO" id="GO:0006793">
    <property type="term" value="P:phosphorus metabolic process"/>
    <property type="evidence" value="ECO:0007669"/>
    <property type="project" value="UniProtKB-ARBA"/>
</dbReference>
<evidence type="ECO:0000256" key="10">
    <source>
        <dbReference type="ARBA" id="ARBA00023098"/>
    </source>
</evidence>
<evidence type="ECO:0000256" key="4">
    <source>
        <dbReference type="ARBA" id="ARBA00008664"/>
    </source>
</evidence>
<evidence type="ECO:0000256" key="1">
    <source>
        <dbReference type="ARBA" id="ARBA00000798"/>
    </source>
</evidence>
<dbReference type="PROSITE" id="PS50035">
    <property type="entry name" value="PLD"/>
    <property type="match status" value="2"/>
</dbReference>
<keyword evidence="14" id="KW-1185">Reference proteome</keyword>
<evidence type="ECO:0000256" key="6">
    <source>
        <dbReference type="ARBA" id="ARBA00018392"/>
    </source>
</evidence>
<evidence type="ECO:0000256" key="9">
    <source>
        <dbReference type="ARBA" id="ARBA00022963"/>
    </source>
</evidence>
<dbReference type="Pfam" id="PF13091">
    <property type="entry name" value="PLDc_2"/>
    <property type="match status" value="2"/>
</dbReference>
<evidence type="ECO:0000259" key="12">
    <source>
        <dbReference type="PROSITE" id="PS50035"/>
    </source>
</evidence>
<dbReference type="OrthoDB" id="9789376at2"/>
<name>A0A502CJF9_9SPHN</name>
<evidence type="ECO:0000256" key="8">
    <source>
        <dbReference type="ARBA" id="ARBA00022801"/>
    </source>
</evidence>
<evidence type="ECO:0000313" key="13">
    <source>
        <dbReference type="EMBL" id="TPG12219.1"/>
    </source>
</evidence>
<dbReference type="AlphaFoldDB" id="A0A502CJF9"/>
<keyword evidence="10" id="KW-0443">Lipid metabolism</keyword>
<comment type="similarity">
    <text evidence="4">Belongs to the phospholipase D family.</text>
</comment>
<dbReference type="CDD" id="cd09173">
    <property type="entry name" value="PLDc_Nuc_like_unchar1_2"/>
    <property type="match status" value="1"/>
</dbReference>
<accession>A0A502CJF9</accession>
<comment type="subcellular location">
    <subcellularLocation>
        <location evidence="3">Secreted</location>
    </subcellularLocation>
</comment>
<proteinExistence type="inferred from homology"/>
<protein>
    <recommendedName>
        <fullName evidence="6">Phospholipase D</fullName>
        <ecNumber evidence="5">3.1.4.4</ecNumber>
    </recommendedName>
    <alternativeName>
        <fullName evidence="11">Choline phosphatase</fullName>
    </alternativeName>
</protein>
<keyword evidence="9" id="KW-0442">Lipid degradation</keyword>
<dbReference type="GO" id="GO:0016891">
    <property type="term" value="F:RNA endonuclease activity producing 5'-phosphomonoesters, hydrolytic mechanism"/>
    <property type="evidence" value="ECO:0007669"/>
    <property type="project" value="TreeGrafter"/>
</dbReference>
<evidence type="ECO:0000256" key="3">
    <source>
        <dbReference type="ARBA" id="ARBA00004613"/>
    </source>
</evidence>